<feature type="compositionally biased region" description="Basic and acidic residues" evidence="1">
    <location>
        <begin position="1"/>
        <end position="27"/>
    </location>
</feature>
<evidence type="ECO:0000313" key="4">
    <source>
        <dbReference type="Proteomes" id="UP001144396"/>
    </source>
</evidence>
<dbReference type="GO" id="GO:0005829">
    <property type="term" value="C:cytosol"/>
    <property type="evidence" value="ECO:0007669"/>
    <property type="project" value="TreeGrafter"/>
</dbReference>
<dbReference type="PANTHER" id="PTHR43364:SF6">
    <property type="entry name" value="OXIDOREDUCTASE-RELATED"/>
    <property type="match status" value="1"/>
</dbReference>
<dbReference type="Gene3D" id="3.20.20.100">
    <property type="entry name" value="NADP-dependent oxidoreductase domain"/>
    <property type="match status" value="1"/>
</dbReference>
<feature type="compositionally biased region" description="Low complexity" evidence="1">
    <location>
        <begin position="28"/>
        <end position="41"/>
    </location>
</feature>
<protein>
    <submittedName>
        <fullName evidence="3">Oxidoreductase</fullName>
    </submittedName>
</protein>
<dbReference type="Pfam" id="PF00248">
    <property type="entry name" value="Aldo_ket_red"/>
    <property type="match status" value="1"/>
</dbReference>
<evidence type="ECO:0000259" key="2">
    <source>
        <dbReference type="Pfam" id="PF00248"/>
    </source>
</evidence>
<dbReference type="InterPro" id="IPR023210">
    <property type="entry name" value="NADP_OxRdtase_dom"/>
</dbReference>
<comment type="caution">
    <text evidence="3">The sequence shown here is derived from an EMBL/GenBank/DDBJ whole genome shotgun (WGS) entry which is preliminary data.</text>
</comment>
<dbReference type="AlphaFoldDB" id="A0A9W6CT38"/>
<feature type="domain" description="NADP-dependent oxidoreductase" evidence="2">
    <location>
        <begin position="114"/>
        <end position="401"/>
    </location>
</feature>
<feature type="region of interest" description="Disordered" evidence="1">
    <location>
        <begin position="1"/>
        <end position="83"/>
    </location>
</feature>
<gene>
    <name evidence="3" type="primary">mocA</name>
    <name evidence="3" type="ORF">ARHIZOSPH14_00690</name>
</gene>
<dbReference type="RefSeq" id="WP_281881805.1">
    <property type="nucleotide sequence ID" value="NZ_BSDP01000001.1"/>
</dbReference>
<proteinExistence type="predicted"/>
<feature type="compositionally biased region" description="Low complexity" evidence="1">
    <location>
        <begin position="68"/>
        <end position="79"/>
    </location>
</feature>
<evidence type="ECO:0000256" key="1">
    <source>
        <dbReference type="SAM" id="MobiDB-lite"/>
    </source>
</evidence>
<reference evidence="3" key="1">
    <citation type="submission" date="2022-12" db="EMBL/GenBank/DDBJ databases">
        <title>Reference genome sequencing for broad-spectrum identification of bacterial and archaeal isolates by mass spectrometry.</title>
        <authorList>
            <person name="Sekiguchi Y."/>
            <person name="Tourlousse D.M."/>
        </authorList>
    </citation>
    <scope>NUCLEOTIDE SEQUENCE</scope>
    <source>
        <strain evidence="3">14</strain>
    </source>
</reference>
<dbReference type="InterPro" id="IPR036812">
    <property type="entry name" value="NAD(P)_OxRdtase_dom_sf"/>
</dbReference>
<dbReference type="Proteomes" id="UP001144396">
    <property type="component" value="Unassembled WGS sequence"/>
</dbReference>
<name>A0A9W6CT38_9MICO</name>
<dbReference type="SUPFAM" id="SSF51430">
    <property type="entry name" value="NAD(P)-linked oxidoreductase"/>
    <property type="match status" value="1"/>
</dbReference>
<organism evidence="3 4">
    <name type="scientific">Agromyces rhizosphaerae</name>
    <dbReference type="NCBI Taxonomy" id="88374"/>
    <lineage>
        <taxon>Bacteria</taxon>
        <taxon>Bacillati</taxon>
        <taxon>Actinomycetota</taxon>
        <taxon>Actinomycetes</taxon>
        <taxon>Micrococcales</taxon>
        <taxon>Microbacteriaceae</taxon>
        <taxon>Agromyces</taxon>
    </lineage>
</organism>
<accession>A0A9W6CT38</accession>
<evidence type="ECO:0000313" key="3">
    <source>
        <dbReference type="EMBL" id="GLI25827.1"/>
    </source>
</evidence>
<sequence>MTEVSTDEHGATGGRPSRDTDAARPDDAAQADAVRAADVQPEPVADPVQPDTVPMEQPDPAQPESMTAAAETAAPAAVAHDSDEPHTIETLHSGPIVMAPREALPGTEQPIHPVGLGTTDFGWTLDARASGLVLDRFLFSGGNLIATSDGDASGRAEFLVGSWMRARGCRDQVVLAATVGRHADNPGLAPANLTAAVDASLARLGTDRIDLLSFDGHDETVPLEETLGAVDALILAGKVRAIGGIGFSADRLIQARVLAANGLPRFSTISAKYNLLDRSHVEGSLELVASAQGLAMLPTTPLASGFLAGVVRRRADVRRDVRGTRAGAYFSRRGNRVLAVVDRIAAAHGVRPAAVALAWLIARPVVAAPVVDATAPEHVDDLVAAGSLELTRADLLDLDRVSS</sequence>
<dbReference type="InterPro" id="IPR050523">
    <property type="entry name" value="AKR_Detox_Biosynth"/>
</dbReference>
<keyword evidence="4" id="KW-1185">Reference proteome</keyword>
<dbReference type="PANTHER" id="PTHR43364">
    <property type="entry name" value="NADH-SPECIFIC METHYLGLYOXAL REDUCTASE-RELATED"/>
    <property type="match status" value="1"/>
</dbReference>
<dbReference type="EMBL" id="BSDP01000001">
    <property type="protein sequence ID" value="GLI25827.1"/>
    <property type="molecule type" value="Genomic_DNA"/>
</dbReference>